<organism evidence="1 2">
    <name type="scientific">Austropuccinia psidii MF-1</name>
    <dbReference type="NCBI Taxonomy" id="1389203"/>
    <lineage>
        <taxon>Eukaryota</taxon>
        <taxon>Fungi</taxon>
        <taxon>Dikarya</taxon>
        <taxon>Basidiomycota</taxon>
        <taxon>Pucciniomycotina</taxon>
        <taxon>Pucciniomycetes</taxon>
        <taxon>Pucciniales</taxon>
        <taxon>Sphaerophragmiaceae</taxon>
        <taxon>Austropuccinia</taxon>
    </lineage>
</organism>
<dbReference type="AlphaFoldDB" id="A0A9Q3DPT4"/>
<dbReference type="Proteomes" id="UP000765509">
    <property type="component" value="Unassembled WGS sequence"/>
</dbReference>
<evidence type="ECO:0000313" key="2">
    <source>
        <dbReference type="Proteomes" id="UP000765509"/>
    </source>
</evidence>
<evidence type="ECO:0000313" key="1">
    <source>
        <dbReference type="EMBL" id="MBW0507169.1"/>
    </source>
</evidence>
<gene>
    <name evidence="1" type="ORF">O181_046884</name>
</gene>
<name>A0A9Q3DPT4_9BASI</name>
<accession>A0A9Q3DPT4</accession>
<dbReference type="EMBL" id="AVOT02019538">
    <property type="protein sequence ID" value="MBW0507169.1"/>
    <property type="molecule type" value="Genomic_DNA"/>
</dbReference>
<comment type="caution">
    <text evidence="1">The sequence shown here is derived from an EMBL/GenBank/DDBJ whole genome shotgun (WGS) entry which is preliminary data.</text>
</comment>
<reference evidence="1" key="1">
    <citation type="submission" date="2021-03" db="EMBL/GenBank/DDBJ databases">
        <title>Draft genome sequence of rust myrtle Austropuccinia psidii MF-1, a brazilian biotype.</title>
        <authorList>
            <person name="Quecine M.C."/>
            <person name="Pachon D.M.R."/>
            <person name="Bonatelli M.L."/>
            <person name="Correr F.H."/>
            <person name="Franceschini L.M."/>
            <person name="Leite T.F."/>
            <person name="Margarido G.R.A."/>
            <person name="Almeida C.A."/>
            <person name="Ferrarezi J.A."/>
            <person name="Labate C.A."/>
        </authorList>
    </citation>
    <scope>NUCLEOTIDE SEQUENCE</scope>
    <source>
        <strain evidence="1">MF-1</strain>
    </source>
</reference>
<keyword evidence="2" id="KW-1185">Reference proteome</keyword>
<protein>
    <submittedName>
        <fullName evidence="1">Uncharacterized protein</fullName>
    </submittedName>
</protein>
<sequence length="105" mass="11118">MRFSLLTSVWKPPGSPTVESNHMLHASVFCLTGATRAHLQYHTTADAGAHNPCHFTASLRALFAPADGNNPPAFYCLFAEADAKNPLPFAASFGGLFSVANASNP</sequence>
<proteinExistence type="predicted"/>